<dbReference type="AlphaFoldDB" id="A9UVQ3"/>
<feature type="region of interest" description="Disordered" evidence="2">
    <location>
        <begin position="24"/>
        <end position="52"/>
    </location>
</feature>
<dbReference type="InterPro" id="IPR029488">
    <property type="entry name" value="Hmw/CFAP97"/>
</dbReference>
<organism evidence="3 4">
    <name type="scientific">Monosiga brevicollis</name>
    <name type="common">Choanoflagellate</name>
    <dbReference type="NCBI Taxonomy" id="81824"/>
    <lineage>
        <taxon>Eukaryota</taxon>
        <taxon>Choanoflagellata</taxon>
        <taxon>Craspedida</taxon>
        <taxon>Salpingoecidae</taxon>
        <taxon>Monosiga</taxon>
    </lineage>
</organism>
<feature type="compositionally biased region" description="Basic residues" evidence="2">
    <location>
        <begin position="132"/>
        <end position="145"/>
    </location>
</feature>
<dbReference type="Proteomes" id="UP000001357">
    <property type="component" value="Unassembled WGS sequence"/>
</dbReference>
<dbReference type="Pfam" id="PF13879">
    <property type="entry name" value="Hmw_CFAP97"/>
    <property type="match status" value="1"/>
</dbReference>
<dbReference type="RefSeq" id="XP_001744485.1">
    <property type="nucleotide sequence ID" value="XM_001744433.1"/>
</dbReference>
<evidence type="ECO:0000313" key="4">
    <source>
        <dbReference type="Proteomes" id="UP000001357"/>
    </source>
</evidence>
<evidence type="ECO:0000313" key="3">
    <source>
        <dbReference type="EMBL" id="EDQ90434.1"/>
    </source>
</evidence>
<keyword evidence="4" id="KW-1185">Reference proteome</keyword>
<dbReference type="InterPro" id="IPR038791">
    <property type="entry name" value="Cfap97/Hemingway"/>
</dbReference>
<comment type="similarity">
    <text evidence="1">Belongs to the CFAP97 family.</text>
</comment>
<protein>
    <recommendedName>
        <fullName evidence="5">Cilia- and flagella-associated protein 97</fullName>
    </recommendedName>
</protein>
<dbReference type="PANTHER" id="PTHR23035:SF1">
    <property type="entry name" value="CILIA- AND FLAGELLA-ASSOCIATED PROTEIN 97"/>
    <property type="match status" value="1"/>
</dbReference>
<name>A9UVQ3_MONBE</name>
<evidence type="ECO:0000256" key="1">
    <source>
        <dbReference type="ARBA" id="ARBA00008315"/>
    </source>
</evidence>
<dbReference type="InParanoid" id="A9UVQ3"/>
<evidence type="ECO:0000256" key="2">
    <source>
        <dbReference type="SAM" id="MobiDB-lite"/>
    </source>
</evidence>
<sequence>MAAREPAAEVMEALPESYEDDEDFIDEDMAPSPQRVVQVAPGTRQPPGRTYTRDDVRRIERDNVHLLHRLDQIQRKGPTINPVSEQPRHMAAAAINRRRKQNETHQENVAFLKRLEKVKSTVPSSSSASSRSRAKPGPPRRKAPPAKKMVQPEWQN</sequence>
<reference evidence="3 4" key="1">
    <citation type="journal article" date="2008" name="Nature">
        <title>The genome of the choanoflagellate Monosiga brevicollis and the origin of metazoans.</title>
        <authorList>
            <consortium name="JGI Sequencing"/>
            <person name="King N."/>
            <person name="Westbrook M.J."/>
            <person name="Young S.L."/>
            <person name="Kuo A."/>
            <person name="Abedin M."/>
            <person name="Chapman J."/>
            <person name="Fairclough S."/>
            <person name="Hellsten U."/>
            <person name="Isogai Y."/>
            <person name="Letunic I."/>
            <person name="Marr M."/>
            <person name="Pincus D."/>
            <person name="Putnam N."/>
            <person name="Rokas A."/>
            <person name="Wright K.J."/>
            <person name="Zuzow R."/>
            <person name="Dirks W."/>
            <person name="Good M."/>
            <person name="Goodstein D."/>
            <person name="Lemons D."/>
            <person name="Li W."/>
            <person name="Lyons J.B."/>
            <person name="Morris A."/>
            <person name="Nichols S."/>
            <person name="Richter D.J."/>
            <person name="Salamov A."/>
            <person name="Bork P."/>
            <person name="Lim W.A."/>
            <person name="Manning G."/>
            <person name="Miller W.T."/>
            <person name="McGinnis W."/>
            <person name="Shapiro H."/>
            <person name="Tjian R."/>
            <person name="Grigoriev I.V."/>
            <person name="Rokhsar D."/>
        </authorList>
    </citation>
    <scope>NUCLEOTIDE SEQUENCE [LARGE SCALE GENOMIC DNA]</scope>
    <source>
        <strain evidence="4">MX1 / ATCC 50154</strain>
    </source>
</reference>
<dbReference type="EMBL" id="CH991547">
    <property type="protein sequence ID" value="EDQ90434.1"/>
    <property type="molecule type" value="Genomic_DNA"/>
</dbReference>
<gene>
    <name evidence="3" type="ORF">MONBRDRAFT_7037</name>
</gene>
<dbReference type="KEGG" id="mbr:MONBRDRAFT_7037"/>
<feature type="region of interest" description="Disordered" evidence="2">
    <location>
        <begin position="113"/>
        <end position="156"/>
    </location>
</feature>
<dbReference type="PANTHER" id="PTHR23035">
    <property type="entry name" value="CILIA- AND FLAGELLA-ASSOCIATED PROTEIN 97-RELATED"/>
    <property type="match status" value="1"/>
</dbReference>
<dbReference type="GeneID" id="5889903"/>
<proteinExistence type="inferred from homology"/>
<accession>A9UVQ3</accession>
<evidence type="ECO:0008006" key="5">
    <source>
        <dbReference type="Google" id="ProtNLM"/>
    </source>
</evidence>